<dbReference type="EMBL" id="JANBUP010004036">
    <property type="protein sequence ID" value="KAJ2795035.1"/>
    <property type="molecule type" value="Genomic_DNA"/>
</dbReference>
<dbReference type="Proteomes" id="UP001140096">
    <property type="component" value="Unassembled WGS sequence"/>
</dbReference>
<evidence type="ECO:0000313" key="1">
    <source>
        <dbReference type="EMBL" id="KAJ2795035.1"/>
    </source>
</evidence>
<reference evidence="1" key="1">
    <citation type="submission" date="2022-07" db="EMBL/GenBank/DDBJ databases">
        <title>Phylogenomic reconstructions and comparative analyses of Kickxellomycotina fungi.</title>
        <authorList>
            <person name="Reynolds N.K."/>
            <person name="Stajich J.E."/>
            <person name="Barry K."/>
            <person name="Grigoriev I.V."/>
            <person name="Crous P."/>
            <person name="Smith M.E."/>
        </authorList>
    </citation>
    <scope>NUCLEOTIDE SEQUENCE</scope>
    <source>
        <strain evidence="1">CBS 102833</strain>
    </source>
</reference>
<proteinExistence type="predicted"/>
<organism evidence="1 2">
    <name type="scientific">Coemansia furcata</name>
    <dbReference type="NCBI Taxonomy" id="417177"/>
    <lineage>
        <taxon>Eukaryota</taxon>
        <taxon>Fungi</taxon>
        <taxon>Fungi incertae sedis</taxon>
        <taxon>Zoopagomycota</taxon>
        <taxon>Kickxellomycotina</taxon>
        <taxon>Kickxellomycetes</taxon>
        <taxon>Kickxellales</taxon>
        <taxon>Kickxellaceae</taxon>
        <taxon>Coemansia</taxon>
    </lineage>
</organism>
<protein>
    <submittedName>
        <fullName evidence="1">Uncharacterized protein</fullName>
    </submittedName>
</protein>
<gene>
    <name evidence="1" type="ORF">H4S07_006589</name>
</gene>
<name>A0ACC1KUP0_9FUNG</name>
<keyword evidence="2" id="KW-1185">Reference proteome</keyword>
<accession>A0ACC1KUP0</accession>
<sequence>MRLPVEVLCLVLAHLDARSLQEAGGVCRSWKRIVSDDRSWRLAFQRTFTRLPFTRLQPTRMPSSASWTDSKAHRSTSWRQEFIDRLSLQRQWVSTQQRRRLEFNIRASTVDRLVVCEKHGWALGVSQAGAAAVRCDPRTGKVFARDADTKDIVFACEHPSRVRAVRARVDRIFWALDDGSTSVTHLTPQGKLRSRVLAHSPEGSAAALDVAGPFDALAQRLPEWPAAHGVAADDVAATATADGRVYVWATDTGRLVRVLQGSPQGAPLGSVTWAEGTRYVAAATLGGRILVWDLALAEAAPTFVHDMLGAVVLLAGDPFSDAFVVATESNGVHRMTAAGGIATTFVPDPLPRNGRALITAAKWQVDDARARRAPPAATPPSGVAPEKREPAH</sequence>
<evidence type="ECO:0000313" key="2">
    <source>
        <dbReference type="Proteomes" id="UP001140096"/>
    </source>
</evidence>
<feature type="non-terminal residue" evidence="1">
    <location>
        <position position="392"/>
    </location>
</feature>
<comment type="caution">
    <text evidence="1">The sequence shown here is derived from an EMBL/GenBank/DDBJ whole genome shotgun (WGS) entry which is preliminary data.</text>
</comment>
<feature type="non-terminal residue" evidence="1">
    <location>
        <position position="1"/>
    </location>
</feature>